<comment type="caution">
    <text evidence="1">The sequence shown here is derived from an EMBL/GenBank/DDBJ whole genome shotgun (WGS) entry which is preliminary data.</text>
</comment>
<reference evidence="1 2" key="1">
    <citation type="journal article" date="2018" name="Nat. Biotechnol.">
        <title>A standardized bacterial taxonomy based on genome phylogeny substantially revises the tree of life.</title>
        <authorList>
            <person name="Parks D.H."/>
            <person name="Chuvochina M."/>
            <person name="Waite D.W."/>
            <person name="Rinke C."/>
            <person name="Skarshewski A."/>
            <person name="Chaumeil P.A."/>
            <person name="Hugenholtz P."/>
        </authorList>
    </citation>
    <scope>NUCLEOTIDE SEQUENCE [LARGE SCALE GENOMIC DNA]</scope>
    <source>
        <strain evidence="1">UBA11264</strain>
    </source>
</reference>
<dbReference type="Proteomes" id="UP000262210">
    <property type="component" value="Unassembled WGS sequence"/>
</dbReference>
<name>A0A9C7R019_9GAMM</name>
<evidence type="ECO:0000313" key="2">
    <source>
        <dbReference type="Proteomes" id="UP000262210"/>
    </source>
</evidence>
<sequence>MSNAKNYHTMTLKALVEHMTDRKNYLAVQNWCWAKERRGELTPEEVKKIKTAITAITIMRRIQKYNRMVNELESFDTVRFYAVDEMEYLLRTGYNAAQQSLRDEGM</sequence>
<evidence type="ECO:0000313" key="1">
    <source>
        <dbReference type="EMBL" id="HCK02109.1"/>
    </source>
</evidence>
<gene>
    <name evidence="1" type="ORF">DHV72_19100</name>
</gene>
<accession>A0A9C7R019</accession>
<dbReference type="RefSeq" id="WP_278431745.1">
    <property type="nucleotide sequence ID" value="NZ_DPSM01000028.1"/>
</dbReference>
<dbReference type="AlphaFoldDB" id="A0A9C7R019"/>
<dbReference type="EMBL" id="DPSM01000028">
    <property type="protein sequence ID" value="HCK02109.1"/>
    <property type="molecule type" value="Genomic_DNA"/>
</dbReference>
<organism evidence="1 2">
    <name type="scientific">Serratia grimesii</name>
    <dbReference type="NCBI Taxonomy" id="82995"/>
    <lineage>
        <taxon>Bacteria</taxon>
        <taxon>Pseudomonadati</taxon>
        <taxon>Pseudomonadota</taxon>
        <taxon>Gammaproteobacteria</taxon>
        <taxon>Enterobacterales</taxon>
        <taxon>Yersiniaceae</taxon>
        <taxon>Serratia</taxon>
    </lineage>
</organism>
<protein>
    <submittedName>
        <fullName evidence="1">Uncharacterized protein</fullName>
    </submittedName>
</protein>
<proteinExistence type="predicted"/>